<accession>A0A0A1XAY6</accession>
<evidence type="ECO:0000313" key="12">
    <source>
        <dbReference type="EMBL" id="JAD08469.1"/>
    </source>
</evidence>
<evidence type="ECO:0000259" key="10">
    <source>
        <dbReference type="Pfam" id="PF02668"/>
    </source>
</evidence>
<dbReference type="GO" id="GO:0046872">
    <property type="term" value="F:metal ion binding"/>
    <property type="evidence" value="ECO:0007669"/>
    <property type="project" value="UniProtKB-KW"/>
</dbReference>
<dbReference type="InterPro" id="IPR042098">
    <property type="entry name" value="TauD-like_sf"/>
</dbReference>
<comment type="cofactor">
    <cofactor evidence="2">
        <name>L-ascorbate</name>
        <dbReference type="ChEBI" id="CHEBI:38290"/>
    </cofactor>
</comment>
<comment type="similarity">
    <text evidence="4">Belongs to the gamma-BBH/TMLD family.</text>
</comment>
<dbReference type="Pfam" id="PF06155">
    <property type="entry name" value="GBBH-like_N"/>
    <property type="match status" value="1"/>
</dbReference>
<organism evidence="12">
    <name type="scientific">Zeugodacus cucurbitae</name>
    <name type="common">Melon fruit fly</name>
    <name type="synonym">Bactrocera cucurbitae</name>
    <dbReference type="NCBI Taxonomy" id="28588"/>
    <lineage>
        <taxon>Eukaryota</taxon>
        <taxon>Metazoa</taxon>
        <taxon>Ecdysozoa</taxon>
        <taxon>Arthropoda</taxon>
        <taxon>Hexapoda</taxon>
        <taxon>Insecta</taxon>
        <taxon>Pterygota</taxon>
        <taxon>Neoptera</taxon>
        <taxon>Endopterygota</taxon>
        <taxon>Diptera</taxon>
        <taxon>Brachycera</taxon>
        <taxon>Muscomorpha</taxon>
        <taxon>Tephritoidea</taxon>
        <taxon>Tephritidae</taxon>
        <taxon>Zeugodacus</taxon>
        <taxon>Zeugodacus</taxon>
    </lineage>
</organism>
<dbReference type="GO" id="GO:0005739">
    <property type="term" value="C:mitochondrion"/>
    <property type="evidence" value="ECO:0007669"/>
    <property type="project" value="TreeGrafter"/>
</dbReference>
<evidence type="ECO:0000256" key="2">
    <source>
        <dbReference type="ARBA" id="ARBA00001961"/>
    </source>
</evidence>
<dbReference type="Gene3D" id="3.30.2020.30">
    <property type="match status" value="1"/>
</dbReference>
<dbReference type="GO" id="GO:0045329">
    <property type="term" value="P:carnitine biosynthetic process"/>
    <property type="evidence" value="ECO:0007669"/>
    <property type="project" value="UniProtKB-UniPathway"/>
</dbReference>
<evidence type="ECO:0000256" key="1">
    <source>
        <dbReference type="ARBA" id="ARBA00001954"/>
    </source>
</evidence>
<dbReference type="UniPathway" id="UPA00118"/>
<gene>
    <name evidence="12" type="primary">Bbox1_1</name>
    <name evidence="12" type="ORF">g.19777</name>
</gene>
<dbReference type="InterPro" id="IPR038492">
    <property type="entry name" value="GBBH-like_N_sf"/>
</dbReference>
<dbReference type="AlphaFoldDB" id="A0A0A1XAY6"/>
<dbReference type="GO" id="GO:0016706">
    <property type="term" value="F:2-oxoglutarate-dependent dioxygenase activity"/>
    <property type="evidence" value="ECO:0007669"/>
    <property type="project" value="UniProtKB-ARBA"/>
</dbReference>
<name>A0A0A1XAY6_ZEUCU</name>
<dbReference type="InterPro" id="IPR050411">
    <property type="entry name" value="AlphaKG_dependent_hydroxylases"/>
</dbReference>
<keyword evidence="8" id="KW-0560">Oxidoreductase</keyword>
<dbReference type="PANTHER" id="PTHR10696:SF33">
    <property type="entry name" value="GAMMA-BUTYROBETAINE DIOXYGENASE"/>
    <property type="match status" value="1"/>
</dbReference>
<evidence type="ECO:0000256" key="4">
    <source>
        <dbReference type="ARBA" id="ARBA00008654"/>
    </source>
</evidence>
<comment type="pathway">
    <text evidence="3">Amine and polyamine biosynthesis; carnitine biosynthesis.</text>
</comment>
<dbReference type="FunFam" id="3.30.2020.30:FF:000002">
    <property type="entry name" value="Putative gamma-butyrobetaine dioxygenase"/>
    <property type="match status" value="1"/>
</dbReference>
<protein>
    <submittedName>
        <fullName evidence="12">Gamma-butyrobetaine dioxygenase</fullName>
    </submittedName>
</protein>
<dbReference type="PANTHER" id="PTHR10696">
    <property type="entry name" value="GAMMA-BUTYROBETAINE HYDROXYLASE-RELATED"/>
    <property type="match status" value="1"/>
</dbReference>
<dbReference type="InterPro" id="IPR003819">
    <property type="entry name" value="TauD/TfdA-like"/>
</dbReference>
<evidence type="ECO:0000256" key="8">
    <source>
        <dbReference type="ARBA" id="ARBA00023002"/>
    </source>
</evidence>
<evidence type="ECO:0000256" key="3">
    <source>
        <dbReference type="ARBA" id="ARBA00005022"/>
    </source>
</evidence>
<feature type="domain" description="Gamma-butyrobetaine hydroxylase-like N-terminal" evidence="11">
    <location>
        <begin position="45"/>
        <end position="114"/>
    </location>
</feature>
<keyword evidence="7 12" id="KW-0223">Dioxygenase</keyword>
<evidence type="ECO:0000259" key="11">
    <source>
        <dbReference type="Pfam" id="PF06155"/>
    </source>
</evidence>
<dbReference type="CDD" id="cd00250">
    <property type="entry name" value="CAS_like"/>
    <property type="match status" value="1"/>
</dbReference>
<keyword evidence="6" id="KW-0124">Carnitine biosynthesis</keyword>
<dbReference type="Gene3D" id="3.60.130.10">
    <property type="entry name" value="Clavaminate synthase-like"/>
    <property type="match status" value="1"/>
</dbReference>
<keyword evidence="5" id="KW-0479">Metal-binding</keyword>
<dbReference type="InterPro" id="IPR010376">
    <property type="entry name" value="GBBH-like_N"/>
</dbReference>
<evidence type="ECO:0000256" key="6">
    <source>
        <dbReference type="ARBA" id="ARBA00022873"/>
    </source>
</evidence>
<dbReference type="Pfam" id="PF02668">
    <property type="entry name" value="TauD"/>
    <property type="match status" value="1"/>
</dbReference>
<evidence type="ECO:0000256" key="9">
    <source>
        <dbReference type="ARBA" id="ARBA00023004"/>
    </source>
</evidence>
<reference evidence="12" key="1">
    <citation type="submission" date="2014-11" db="EMBL/GenBank/DDBJ databases">
        <authorList>
            <person name="Geib S."/>
        </authorList>
    </citation>
    <scope>NUCLEOTIDE SEQUENCE</scope>
</reference>
<keyword evidence="9" id="KW-0408">Iron</keyword>
<evidence type="ECO:0000256" key="7">
    <source>
        <dbReference type="ARBA" id="ARBA00022964"/>
    </source>
</evidence>
<dbReference type="FunFam" id="3.60.130.10:FF:000001">
    <property type="entry name" value="Trimethyllysine dioxygenase, mitochondrial"/>
    <property type="match status" value="1"/>
</dbReference>
<sequence>MFVRQFNRYFLHKLPHSGDCLALKSLLSASVTEGNVVVVQQPNGGEPLQFPSVWLRDNCQCSACFHANTKSRQANWKRASVESRIRSINGGAEKDVLTIDWQDNHKSTFRLDWLQDRDFAPTNRKRYIEEVYKPTYQLWGKSEFSNVLRSFEFKDVMQQEEVLLAWLESLAIQGFSRIKNSPHDLTVARQLADRIGYIKRTTYGEEFEVKSKDNARNYAYLMTPLPLHTDMPYYEYKAGINILHCYVQSQSQGGSNLMTDGFYIAEKLRKEFPKLFEILVKTPVDWYDIGKDGGMSFHNIWRAPTICLDVDGRYHRINENSTKRDSHFTVPLEQVAPWYEAYDKFNELAYAEAVNFKTNPGDVFVFNNLRMLHGRTAYEDSPTNKRHLIGAYVDWDIIYSKIRIIRAKYSTKC</sequence>
<evidence type="ECO:0000256" key="5">
    <source>
        <dbReference type="ARBA" id="ARBA00022723"/>
    </source>
</evidence>
<comment type="cofactor">
    <cofactor evidence="1">
        <name>Fe(2+)</name>
        <dbReference type="ChEBI" id="CHEBI:29033"/>
    </cofactor>
</comment>
<reference evidence="12" key="2">
    <citation type="journal article" date="2015" name="Gigascience">
        <title>Reconstructing a comprehensive transcriptome assembly of a white-pupal translocated strain of the pest fruit fly Bactrocera cucurbitae.</title>
        <authorList>
            <person name="Sim S.B."/>
            <person name="Calla B."/>
            <person name="Hall B."/>
            <person name="DeRego T."/>
            <person name="Geib S.M."/>
        </authorList>
    </citation>
    <scope>NUCLEOTIDE SEQUENCE</scope>
</reference>
<dbReference type="SUPFAM" id="SSF51197">
    <property type="entry name" value="Clavaminate synthase-like"/>
    <property type="match status" value="1"/>
</dbReference>
<feature type="domain" description="TauD/TfdA-like" evidence="10">
    <location>
        <begin position="147"/>
        <end position="392"/>
    </location>
</feature>
<dbReference type="EMBL" id="GBXI01005823">
    <property type="protein sequence ID" value="JAD08469.1"/>
    <property type="molecule type" value="Transcribed_RNA"/>
</dbReference>
<proteinExistence type="inferred from homology"/>